<dbReference type="InterPro" id="IPR044974">
    <property type="entry name" value="Disease_R_plants"/>
</dbReference>
<dbReference type="Proteomes" id="UP000275267">
    <property type="component" value="Unassembled WGS sequence"/>
</dbReference>
<dbReference type="Gene3D" id="1.10.10.10">
    <property type="entry name" value="Winged helix-like DNA-binding domain superfamily/Winged helix DNA-binding domain"/>
    <property type="match status" value="1"/>
</dbReference>
<keyword evidence="2" id="KW-0611">Plant defense</keyword>
<dbReference type="InterPro" id="IPR032675">
    <property type="entry name" value="LRR_dom_sf"/>
</dbReference>
<dbReference type="InterPro" id="IPR042197">
    <property type="entry name" value="Apaf_helical"/>
</dbReference>
<name>A0A3L6TFD0_PANMI</name>
<dbReference type="EMBL" id="PQIB02000002">
    <property type="protein sequence ID" value="RLN36147.1"/>
    <property type="molecule type" value="Genomic_DNA"/>
</dbReference>
<keyword evidence="6" id="KW-1185">Reference proteome</keyword>
<feature type="domain" description="Disease resistance protein winged helix" evidence="3">
    <location>
        <begin position="107"/>
        <end position="178"/>
    </location>
</feature>
<dbReference type="InterPro" id="IPR036388">
    <property type="entry name" value="WH-like_DNA-bd_sf"/>
</dbReference>
<dbReference type="PANTHER" id="PTHR23155">
    <property type="entry name" value="DISEASE RESISTANCE PROTEIN RP"/>
    <property type="match status" value="1"/>
</dbReference>
<evidence type="ECO:0000313" key="5">
    <source>
        <dbReference type="EMBL" id="RLN36147.1"/>
    </source>
</evidence>
<feature type="domain" description="Disease resistance R13L4/SHOC-2-like LRR" evidence="4">
    <location>
        <begin position="240"/>
        <end position="337"/>
    </location>
</feature>
<dbReference type="STRING" id="4540.A0A3L6TFD0"/>
<dbReference type="InterPro" id="IPR055414">
    <property type="entry name" value="LRR_R13L4/SHOC2-like"/>
</dbReference>
<reference evidence="6" key="1">
    <citation type="journal article" date="2019" name="Nat. Commun.">
        <title>The genome of broomcorn millet.</title>
        <authorList>
            <person name="Zou C."/>
            <person name="Miki D."/>
            <person name="Li D."/>
            <person name="Tang Q."/>
            <person name="Xiao L."/>
            <person name="Rajput S."/>
            <person name="Deng P."/>
            <person name="Jia W."/>
            <person name="Huang R."/>
            <person name="Zhang M."/>
            <person name="Sun Y."/>
            <person name="Hu J."/>
            <person name="Fu X."/>
            <person name="Schnable P.S."/>
            <person name="Li F."/>
            <person name="Zhang H."/>
            <person name="Feng B."/>
            <person name="Zhu X."/>
            <person name="Liu R."/>
            <person name="Schnable J.C."/>
            <person name="Zhu J.-K."/>
            <person name="Zhang H."/>
        </authorList>
    </citation>
    <scope>NUCLEOTIDE SEQUENCE [LARGE SCALE GENOMIC DNA]</scope>
</reference>
<keyword evidence="1" id="KW-0677">Repeat</keyword>
<evidence type="ECO:0000256" key="1">
    <source>
        <dbReference type="ARBA" id="ARBA00022737"/>
    </source>
</evidence>
<dbReference type="PANTHER" id="PTHR23155:SF981">
    <property type="entry name" value="NB-ARC DOMAIN CONTAINING PROTEIN, EXPRESSED"/>
    <property type="match status" value="1"/>
</dbReference>
<organism evidence="5 6">
    <name type="scientific">Panicum miliaceum</name>
    <name type="common">Proso millet</name>
    <name type="synonym">Broomcorn millet</name>
    <dbReference type="NCBI Taxonomy" id="4540"/>
    <lineage>
        <taxon>Eukaryota</taxon>
        <taxon>Viridiplantae</taxon>
        <taxon>Streptophyta</taxon>
        <taxon>Embryophyta</taxon>
        <taxon>Tracheophyta</taxon>
        <taxon>Spermatophyta</taxon>
        <taxon>Magnoliopsida</taxon>
        <taxon>Liliopsida</taxon>
        <taxon>Poales</taxon>
        <taxon>Poaceae</taxon>
        <taxon>PACMAD clade</taxon>
        <taxon>Panicoideae</taxon>
        <taxon>Panicodae</taxon>
        <taxon>Paniceae</taxon>
        <taxon>Panicinae</taxon>
        <taxon>Panicum</taxon>
        <taxon>Panicum sect. Panicum</taxon>
    </lineage>
</organism>
<evidence type="ECO:0000259" key="3">
    <source>
        <dbReference type="Pfam" id="PF23559"/>
    </source>
</evidence>
<proteinExistence type="predicted"/>
<dbReference type="SUPFAM" id="SSF52058">
    <property type="entry name" value="L domain-like"/>
    <property type="match status" value="1"/>
</dbReference>
<dbReference type="AlphaFoldDB" id="A0A3L6TFD0"/>
<evidence type="ECO:0000259" key="4">
    <source>
        <dbReference type="Pfam" id="PF23598"/>
    </source>
</evidence>
<accession>A0A3L6TFD0</accession>
<protein>
    <submittedName>
        <fullName evidence="5">Uncharacterized protein</fullName>
    </submittedName>
</protein>
<dbReference type="OrthoDB" id="669335at2759"/>
<dbReference type="InterPro" id="IPR058922">
    <property type="entry name" value="WHD_DRP"/>
</dbReference>
<dbReference type="GO" id="GO:0098542">
    <property type="term" value="P:defense response to other organism"/>
    <property type="evidence" value="ECO:0007669"/>
    <property type="project" value="TreeGrafter"/>
</dbReference>
<comment type="caution">
    <text evidence="5">The sequence shown here is derived from an EMBL/GenBank/DDBJ whole genome shotgun (WGS) entry which is preliminary data.</text>
</comment>
<dbReference type="Pfam" id="PF23559">
    <property type="entry name" value="WHD_DRP"/>
    <property type="match status" value="1"/>
</dbReference>
<dbReference type="Gene3D" id="3.80.10.10">
    <property type="entry name" value="Ribonuclease Inhibitor"/>
    <property type="match status" value="1"/>
</dbReference>
<evidence type="ECO:0000313" key="6">
    <source>
        <dbReference type="Proteomes" id="UP000275267"/>
    </source>
</evidence>
<sequence>MRSLDEKHSKELLQAVLRRDLPGYEQSSALLVNKCDGHPLALFSVANYLQKKSKFTETDCKNFWSDLGSHMAEEYAFRKLQQVLLNNYRSLPGRPVDLKTRLLYVCVFPNGHPIRRSTLMRRWLAEGCIKDADPGKALLVADRSLGELVDRNIIRPIDPSSKSAKLKTCRAHGIMHEFMLHMSMSAKFITSLGDPQRSNYRHLFMGGRPATSSGRVPNVNHRHISPTHGGKPGDEKLRAHSLAICGSAGEAAVDFANCELLRVLDLEECKDLKDDHMDGIHKLWHLKYLSLGAAISRLPRRIEKLQCLETLDMRNAMVEIILPVEVLKLPHLAHILGKFKLGKRDWKMSESCKLLPKESNSQTLAGFVTDNNPGFPMLMVRMKKLRKLCLSSTNSLMSTDIVNLRKLIHLEYLKLVRVSLGGFTIRRQDFPRLLRLCLVQGPTLPTIEGGALRNLISRQLLSEDLGDVSGIGIGRHEHLQEVALDSKINKEAKTVWEDAAKKHPRRPRGLYLKRVDPQGMGSLVKCVAAAREPEHETECAVMQEMMNDQELPAAQENRGEVSSNFCGLKHGKRLQSAGVHVKIKEPNHHIGDEDDGEDKYFQRYRRFSGYQKTGVVIKETALDISKNTVTNTAIRAVDNCRRMGKRKVDEIPENAYDWQERNLAMKLGPLANTIASPPSSVPGAQE</sequence>
<dbReference type="Gene3D" id="1.10.8.430">
    <property type="entry name" value="Helical domain of apoptotic protease-activating factors"/>
    <property type="match status" value="1"/>
</dbReference>
<gene>
    <name evidence="5" type="ORF">C2845_PM03G18370</name>
</gene>
<evidence type="ECO:0000256" key="2">
    <source>
        <dbReference type="ARBA" id="ARBA00022821"/>
    </source>
</evidence>
<dbReference type="Pfam" id="PF23598">
    <property type="entry name" value="LRR_14"/>
    <property type="match status" value="1"/>
</dbReference>